<comment type="caution">
    <text evidence="2">The sequence shown here is derived from an EMBL/GenBank/DDBJ whole genome shotgun (WGS) entry which is preliminary data.</text>
</comment>
<reference evidence="2" key="1">
    <citation type="submission" date="2022-09" db="EMBL/GenBank/DDBJ databases">
        <title>Isolation and characterization of 3-chlorobenzoate degrading bacteria from soils in Shizuoka.</title>
        <authorList>
            <person name="Ifat A."/>
            <person name="Ogawa N."/>
            <person name="Kimbara K."/>
            <person name="Moriuchi R."/>
            <person name="Dohra H."/>
            <person name="Shintani M."/>
        </authorList>
    </citation>
    <scope>NUCLEOTIDE SEQUENCE</scope>
    <source>
        <strain evidence="2">19CS4-2</strain>
    </source>
</reference>
<dbReference type="AlphaFoldDB" id="A0AA37MFZ7"/>
<accession>A0AA37MFZ7</accession>
<evidence type="ECO:0000313" key="3">
    <source>
        <dbReference type="Proteomes" id="UP001055111"/>
    </source>
</evidence>
<dbReference type="SUPFAM" id="SSF88723">
    <property type="entry name" value="PIN domain-like"/>
    <property type="match status" value="1"/>
</dbReference>
<sequence length="140" mass="15301">MIYVDTSVLVALCVHERMTAAVSNWYASVRDELISGAWCVTEFASALGIKRRSGQMTEDQSAFAWRSFERMCASDLQLTPIEPPVFHHAAVLTLDASTGLRAGDALHLATALDCKAKTIATLDTVLAANSKKKKIRLVDF</sequence>
<dbReference type="Proteomes" id="UP001055111">
    <property type="component" value="Unassembled WGS sequence"/>
</dbReference>
<feature type="domain" description="PIN" evidence="1">
    <location>
        <begin position="2"/>
        <end position="128"/>
    </location>
</feature>
<evidence type="ECO:0000313" key="2">
    <source>
        <dbReference type="EMBL" id="GJH23595.1"/>
    </source>
</evidence>
<dbReference type="CDD" id="cd09874">
    <property type="entry name" value="PIN_MT3492-like"/>
    <property type="match status" value="1"/>
</dbReference>
<dbReference type="InterPro" id="IPR029060">
    <property type="entry name" value="PIN-like_dom_sf"/>
</dbReference>
<organism evidence="2 3">
    <name type="scientific">Caballeronia novacaledonica</name>
    <dbReference type="NCBI Taxonomy" id="1544861"/>
    <lineage>
        <taxon>Bacteria</taxon>
        <taxon>Pseudomonadati</taxon>
        <taxon>Pseudomonadota</taxon>
        <taxon>Betaproteobacteria</taxon>
        <taxon>Burkholderiales</taxon>
        <taxon>Burkholderiaceae</taxon>
        <taxon>Caballeronia</taxon>
    </lineage>
</organism>
<protein>
    <submittedName>
        <fullName evidence="2">Type II toxin-antitoxin system VapC family toxin</fullName>
    </submittedName>
</protein>
<dbReference type="EMBL" id="BPUS01000001">
    <property type="protein sequence ID" value="GJH23595.1"/>
    <property type="molecule type" value="Genomic_DNA"/>
</dbReference>
<dbReference type="InterPro" id="IPR002716">
    <property type="entry name" value="PIN_dom"/>
</dbReference>
<gene>
    <name evidence="2" type="ORF">CBA19CS42_03785</name>
</gene>
<dbReference type="RefSeq" id="WP_238209957.1">
    <property type="nucleotide sequence ID" value="NZ_BPUS01000001.1"/>
</dbReference>
<evidence type="ECO:0000259" key="1">
    <source>
        <dbReference type="Pfam" id="PF01850"/>
    </source>
</evidence>
<name>A0AA37MFZ7_9BURK</name>
<proteinExistence type="predicted"/>
<dbReference type="Pfam" id="PF01850">
    <property type="entry name" value="PIN"/>
    <property type="match status" value="1"/>
</dbReference>
<dbReference type="Gene3D" id="3.40.50.1010">
    <property type="entry name" value="5'-nuclease"/>
    <property type="match status" value="1"/>
</dbReference>